<dbReference type="EMBL" id="VJMH01006389">
    <property type="protein sequence ID" value="KAF0690214.1"/>
    <property type="molecule type" value="Genomic_DNA"/>
</dbReference>
<dbReference type="InterPro" id="IPR036291">
    <property type="entry name" value="NAD(P)-bd_dom_sf"/>
</dbReference>
<evidence type="ECO:0000313" key="4">
    <source>
        <dbReference type="Proteomes" id="UP000332933"/>
    </source>
</evidence>
<keyword evidence="1" id="KW-0560">Oxidoreductase</keyword>
<dbReference type="Gene3D" id="3.40.50.720">
    <property type="entry name" value="NAD(P)-binding Rossmann-like Domain"/>
    <property type="match status" value="1"/>
</dbReference>
<keyword evidence="4" id="KW-1185">Reference proteome</keyword>
<dbReference type="InterPro" id="IPR002347">
    <property type="entry name" value="SDR_fam"/>
</dbReference>
<organism evidence="3 4">
    <name type="scientific">Aphanomyces stellatus</name>
    <dbReference type="NCBI Taxonomy" id="120398"/>
    <lineage>
        <taxon>Eukaryota</taxon>
        <taxon>Sar</taxon>
        <taxon>Stramenopiles</taxon>
        <taxon>Oomycota</taxon>
        <taxon>Saprolegniomycetes</taxon>
        <taxon>Saprolegniales</taxon>
        <taxon>Verrucalvaceae</taxon>
        <taxon>Aphanomyces</taxon>
    </lineage>
</organism>
<accession>A0A485LAC1</accession>
<dbReference type="PANTHER" id="PTHR43157:SF31">
    <property type="entry name" value="PHOSPHATIDYLINOSITOL-GLYCAN BIOSYNTHESIS CLASS F PROTEIN"/>
    <property type="match status" value="1"/>
</dbReference>
<name>A0A485LAC1_9STRA</name>
<sequence>MLGLLSIVSCAYVAILLGFRVLLGDLDSKNDLVTRHAITTFACVWLSMDPNNYLFVRYAMEAIAVGNTISAYYMIVKGTKYTPVSLKDKVAVVTGANSGIGFEVAKQLAGMGAHVVFACRSQERADAAMAAVTKATGSTKLKFIQLDLGKFRSIRRFADDFKKTKLPLDILVNNAGINFYKRETTSEGHERIFGINHLGPFLLTNLLLVSLLRSQEPRVVNVGSCIMKYSKTIPFDDLMSKKNYGDGMITYSRSKLANYLFTLELHRRYADKNLKVSCVHPGVVISSLQNNMHPAFGFLARTFHTLRWFFQSTGEQGAYTPVFAAIDPSIQGGNYLERCEVVHPDPALTNEKTAKKLWDVSSTLTGWKN</sequence>
<dbReference type="CDD" id="cd05327">
    <property type="entry name" value="retinol-DH_like_SDR_c_like"/>
    <property type="match status" value="1"/>
</dbReference>
<evidence type="ECO:0000313" key="2">
    <source>
        <dbReference type="EMBL" id="KAF0690214.1"/>
    </source>
</evidence>
<dbReference type="Pfam" id="PF00106">
    <property type="entry name" value="adh_short"/>
    <property type="match status" value="1"/>
</dbReference>
<dbReference type="SUPFAM" id="SSF51735">
    <property type="entry name" value="NAD(P)-binding Rossmann-fold domains"/>
    <property type="match status" value="1"/>
</dbReference>
<evidence type="ECO:0000256" key="1">
    <source>
        <dbReference type="ARBA" id="ARBA00023002"/>
    </source>
</evidence>
<dbReference type="Proteomes" id="UP000332933">
    <property type="component" value="Unassembled WGS sequence"/>
</dbReference>
<reference evidence="2" key="2">
    <citation type="submission" date="2019-06" db="EMBL/GenBank/DDBJ databases">
        <title>Genomics analysis of Aphanomyces spp. identifies a new class of oomycete effector associated with host adaptation.</title>
        <authorList>
            <person name="Gaulin E."/>
        </authorList>
    </citation>
    <scope>NUCLEOTIDE SEQUENCE</scope>
    <source>
        <strain evidence="2">CBS 578.67</strain>
    </source>
</reference>
<dbReference type="OrthoDB" id="47007at2759"/>
<proteinExistence type="predicted"/>
<protein>
    <submittedName>
        <fullName evidence="3">Aste57867_18405 protein</fullName>
    </submittedName>
</protein>
<dbReference type="PRINTS" id="PR00081">
    <property type="entry name" value="GDHRDH"/>
</dbReference>
<dbReference type="PANTHER" id="PTHR43157">
    <property type="entry name" value="PHOSPHATIDYLINOSITOL-GLYCAN BIOSYNTHESIS CLASS F PROTEIN-RELATED"/>
    <property type="match status" value="1"/>
</dbReference>
<dbReference type="GO" id="GO:0016491">
    <property type="term" value="F:oxidoreductase activity"/>
    <property type="evidence" value="ECO:0007669"/>
    <property type="project" value="UniProtKB-KW"/>
</dbReference>
<dbReference type="EMBL" id="CAADRA010006410">
    <property type="protein sequence ID" value="VFT95141.1"/>
    <property type="molecule type" value="Genomic_DNA"/>
</dbReference>
<gene>
    <name evidence="3" type="primary">Aste57867_18405</name>
    <name evidence="2" type="ORF">As57867_018343</name>
    <name evidence="3" type="ORF">ASTE57867_18405</name>
</gene>
<dbReference type="AlphaFoldDB" id="A0A485LAC1"/>
<evidence type="ECO:0000313" key="3">
    <source>
        <dbReference type="EMBL" id="VFT95141.1"/>
    </source>
</evidence>
<reference evidence="3 4" key="1">
    <citation type="submission" date="2019-03" db="EMBL/GenBank/DDBJ databases">
        <authorList>
            <person name="Gaulin E."/>
            <person name="Dumas B."/>
        </authorList>
    </citation>
    <scope>NUCLEOTIDE SEQUENCE [LARGE SCALE GENOMIC DNA]</scope>
    <source>
        <strain evidence="3">CBS 568.67</strain>
    </source>
</reference>